<evidence type="ECO:0000313" key="2">
    <source>
        <dbReference type="Proteomes" id="UP000061348"/>
    </source>
</evidence>
<proteinExistence type="predicted"/>
<name>A0A125QHY1_PSEFL</name>
<organism evidence="1 2">
    <name type="scientific">Pseudomonas fluorescens</name>
    <dbReference type="NCBI Taxonomy" id="294"/>
    <lineage>
        <taxon>Bacteria</taxon>
        <taxon>Pseudomonadati</taxon>
        <taxon>Pseudomonadota</taxon>
        <taxon>Gammaproteobacteria</taxon>
        <taxon>Pseudomonadales</taxon>
        <taxon>Pseudomonadaceae</taxon>
        <taxon>Pseudomonas</taxon>
    </lineage>
</organism>
<reference evidence="1 2" key="1">
    <citation type="submission" date="2015-05" db="EMBL/GenBank/DDBJ databases">
        <title>A genomic and transcriptomic approach to investigate the blue pigment phenotype in Pseudomonas fluorescens.</title>
        <authorList>
            <person name="Andreani N.A."/>
            <person name="Cardazzo B."/>
        </authorList>
    </citation>
    <scope>NUCLEOTIDE SEQUENCE [LARGE SCALE GENOMIC DNA]</scope>
    <source>
        <strain evidence="1 2">Ps_22</strain>
    </source>
</reference>
<dbReference type="PATRIC" id="fig|294.194.peg.4880"/>
<dbReference type="EMBL" id="LCYA01000111">
    <property type="protein sequence ID" value="KWV85964.1"/>
    <property type="molecule type" value="Genomic_DNA"/>
</dbReference>
<evidence type="ECO:0000313" key="1">
    <source>
        <dbReference type="EMBL" id="KWV85964.1"/>
    </source>
</evidence>
<dbReference type="Proteomes" id="UP000061348">
    <property type="component" value="Unassembled WGS sequence"/>
</dbReference>
<gene>
    <name evidence="1" type="ORF">PFLmoz3_04387</name>
</gene>
<comment type="caution">
    <text evidence="1">The sequence shown here is derived from an EMBL/GenBank/DDBJ whole genome shotgun (WGS) entry which is preliminary data.</text>
</comment>
<sequence length="101" mass="10779">MGLSSVQPLAVLRAGRSWGIWPLENASQCSPVGNVLSAGQALSKRPWAWADACDAWLRACCSSCTAYSTSSRVVMKATALTAQNLYLSEILLSQAPMEGFL</sequence>
<accession>A0A125QHY1</accession>
<protein>
    <submittedName>
        <fullName evidence="1">Uncharacterized protein</fullName>
    </submittedName>
</protein>
<dbReference type="AlphaFoldDB" id="A0A125QHY1"/>